<dbReference type="Pfam" id="PF18029">
    <property type="entry name" value="Glyoxalase_6"/>
    <property type="match status" value="2"/>
</dbReference>
<dbReference type="SUPFAM" id="SSF54593">
    <property type="entry name" value="Glyoxalase/Bleomycin resistance protein/Dihydroxybiphenyl dioxygenase"/>
    <property type="match status" value="2"/>
</dbReference>
<reference evidence="2" key="1">
    <citation type="submission" date="2018-10" db="EMBL/GenBank/DDBJ databases">
        <authorList>
            <person name="Hariharan J."/>
            <person name="Choudoir M.J."/>
            <person name="Diebold P."/>
            <person name="Panke-Buisse K."/>
            <person name="Campbell A.N."/>
            <person name="Buckley D.H."/>
        </authorList>
    </citation>
    <scope>NUCLEOTIDE SEQUENCE</scope>
    <source>
        <strain evidence="2">Gb1</strain>
    </source>
</reference>
<gene>
    <name evidence="2" type="ORF">EAO74_01705</name>
</gene>
<organism evidence="2">
    <name type="scientific">Streptomyces sp. gb1(2016)</name>
    <dbReference type="NCBI Taxonomy" id="1828321"/>
    <lineage>
        <taxon>Bacteria</taxon>
        <taxon>Bacillati</taxon>
        <taxon>Actinomycetota</taxon>
        <taxon>Actinomycetes</taxon>
        <taxon>Kitasatosporales</taxon>
        <taxon>Streptomycetaceae</taxon>
        <taxon>Streptomyces</taxon>
    </lineage>
</organism>
<dbReference type="RefSeq" id="WP_147982400.1">
    <property type="nucleotide sequence ID" value="NZ_RDBM01000009.1"/>
</dbReference>
<comment type="caution">
    <text evidence="2">The sequence shown here is derived from an EMBL/GenBank/DDBJ whole genome shotgun (WGS) entry which is preliminary data.</text>
</comment>
<feature type="domain" description="Glyoxalase-like" evidence="1">
    <location>
        <begin position="140"/>
        <end position="235"/>
    </location>
</feature>
<protein>
    <submittedName>
        <fullName evidence="2">VOC family protein</fullName>
    </submittedName>
</protein>
<accession>A0A652LF58</accession>
<dbReference type="Gene3D" id="3.10.180.10">
    <property type="entry name" value="2,3-Dihydroxybiphenyl 1,2-Dioxygenase, domain 1"/>
    <property type="match status" value="2"/>
</dbReference>
<dbReference type="InterPro" id="IPR041581">
    <property type="entry name" value="Glyoxalase_6"/>
</dbReference>
<feature type="domain" description="Glyoxalase-like" evidence="1">
    <location>
        <begin position="9"/>
        <end position="108"/>
    </location>
</feature>
<evidence type="ECO:0000313" key="2">
    <source>
        <dbReference type="EMBL" id="TXS33838.1"/>
    </source>
</evidence>
<name>A0A652LF58_9ACTN</name>
<proteinExistence type="predicted"/>
<dbReference type="PANTHER" id="PTHR35908">
    <property type="entry name" value="HYPOTHETICAL FUSION PROTEIN"/>
    <property type="match status" value="1"/>
</dbReference>
<dbReference type="PANTHER" id="PTHR35908:SF1">
    <property type="entry name" value="CONSERVED PROTEIN"/>
    <property type="match status" value="1"/>
</dbReference>
<dbReference type="AlphaFoldDB" id="A0A652LF58"/>
<evidence type="ECO:0000259" key="1">
    <source>
        <dbReference type="Pfam" id="PF18029"/>
    </source>
</evidence>
<dbReference type="InterPro" id="IPR029068">
    <property type="entry name" value="Glyas_Bleomycin-R_OHBP_Dase"/>
</dbReference>
<sequence length="243" mass="25767">MIRWTYAFLDRPAATAARATAFWAAVTGTRASEPWGEHGEFTSLLAEGADTCLVTQAVGGAGGAHPDLAVEDLAAATGRATALGAVVQDRRPELTVLRSPGGQPFCLVPWRGQRSVPPVVTGPGGARSRADQLSLDVAPDAFDAEVGFWAELTGWEAFPGEHAEFHILRPSPGLPVHLIVQRLDAPRPASAHLDLACPDLEAGRRWHEAHGAAFVGRGAAWLVMRDPSGGVYCLTRRDPETGE</sequence>
<dbReference type="EMBL" id="RDBM01000009">
    <property type="protein sequence ID" value="TXS33838.1"/>
    <property type="molecule type" value="Genomic_DNA"/>
</dbReference>